<proteinExistence type="predicted"/>
<dbReference type="AlphaFoldDB" id="U6LJ16"/>
<dbReference type="VEuPathDB" id="ToxoDB:EBH_0024880"/>
<feature type="region of interest" description="Disordered" evidence="2">
    <location>
        <begin position="428"/>
        <end position="456"/>
    </location>
</feature>
<gene>
    <name evidence="3" type="ORF">EBH_0024880</name>
</gene>
<keyword evidence="4" id="KW-1185">Reference proteome</keyword>
<evidence type="ECO:0000256" key="1">
    <source>
        <dbReference type="SAM" id="Coils"/>
    </source>
</evidence>
<feature type="region of interest" description="Disordered" evidence="2">
    <location>
        <begin position="745"/>
        <end position="811"/>
    </location>
</feature>
<feature type="compositionally biased region" description="Polar residues" evidence="2">
    <location>
        <begin position="745"/>
        <end position="758"/>
    </location>
</feature>
<feature type="region of interest" description="Disordered" evidence="2">
    <location>
        <begin position="303"/>
        <end position="327"/>
    </location>
</feature>
<feature type="coiled-coil region" evidence="1">
    <location>
        <begin position="568"/>
        <end position="595"/>
    </location>
</feature>
<accession>U6LJ16</accession>
<evidence type="ECO:0000313" key="3">
    <source>
        <dbReference type="EMBL" id="CDJ49243.1"/>
    </source>
</evidence>
<keyword evidence="1" id="KW-0175">Coiled coil</keyword>
<dbReference type="OrthoDB" id="347793at2759"/>
<reference evidence="3" key="2">
    <citation type="submission" date="2013-10" db="EMBL/GenBank/DDBJ databases">
        <authorList>
            <person name="Aslett M."/>
        </authorList>
    </citation>
    <scope>NUCLEOTIDE SEQUENCE [LARGE SCALE GENOMIC DNA]</scope>
    <source>
        <strain evidence="3">Houghton</strain>
    </source>
</reference>
<feature type="compositionally biased region" description="Polar residues" evidence="2">
    <location>
        <begin position="165"/>
        <end position="190"/>
    </location>
</feature>
<protein>
    <submittedName>
        <fullName evidence="3">Uncharacterized protein</fullName>
    </submittedName>
</protein>
<sequence length="1005" mass="110120">MLVVECGTQDWSSPGASKFSSSNHSATNGLTETPPSAVLRNSHSVPAATLVGTDSRMSCNPGVTEESVDAYSTMSMPPFLQPLAKAHCTDRGRPYPACASAKMPEAAPKQQATTSRSGDGGLPSAPSTASTATAENTTNVADAPFREPSGEKVEASSVALPFEKTQLNPVQGERGTTTKKPIQVASSPDSLSCPYKPMDIGAPVADMENGLQGKKCSKMQQFTHSTEDHTAQKCTLPLMQTGRRSAAEDLEVTKCKGIPCGSSVACLVAALGASSIRLAAAAEEGLDSSPSDADSRVRQGSEIYPIRTSGSAPTEFSQAASPSATNSLTFTRGSPIIRRVLPASKVTATTRNRRKFPSSLDGRRISKFQGSPLRVLSQETSTKEVLTAGRRSDTTGQKQIASSHYELDPILLDLRANGSNNGQTVSMVSQESETPPCRNTCSPPAVESTRSSGSDRKTCVQEIPAKPSVKATVLPSSVQNRFPWENVRRSPQLPLLAHGPDSAETKRQDCASDAYHGEEEHQFSLLIQHSLGLLRREAARCFASSQASVKQKLWRELQHERHLRLQLQHEYQVEAAAAEAELASLRAQKVEDHERLEKILGICCRRKHTDENTQLMRLAWKGWQLQRVLTGRLKKLQQALQQRCLFMLQLRVFLPWRTAAARRTLAQELQRTQRLFQQEMERLGQTHLENSQRQQQEIRQLQQQVDSEVHLRECLKHSLVGLVTGKGIGASQQGVHTPRACDTTSFTAVPASGTLNARRQQRPKAPENRTRWQQVLRVVGTQSNLRSRRNPTSQSNPKQQPDEQLQQPSYAPNQSRWHWVLENADLGVPPPLLRTLFKFDSRGASELSGHSARRVKFTDEQMQQQQQNEQQKLLLLANLLSESFSQRQNCNLCAAAGGPKCFQSCRHQQRSSSAWASASAPAFGCWELSPDTSFKKNAASVGRHSPGDYSLLQPAYLQANATLGGDRNFFANGLRNPSSADSLGLECQLHKQTRWTSAEQSTPAV</sequence>
<name>U6LJ16_9EIME</name>
<feature type="region of interest" description="Disordered" evidence="2">
    <location>
        <begin position="1"/>
        <end position="39"/>
    </location>
</feature>
<feature type="compositionally biased region" description="Low complexity" evidence="2">
    <location>
        <begin position="123"/>
        <end position="141"/>
    </location>
</feature>
<feature type="compositionally biased region" description="Polar residues" evidence="2">
    <location>
        <begin position="780"/>
        <end position="811"/>
    </location>
</feature>
<organism evidence="3 4">
    <name type="scientific">Eimeria brunetti</name>
    <dbReference type="NCBI Taxonomy" id="51314"/>
    <lineage>
        <taxon>Eukaryota</taxon>
        <taxon>Sar</taxon>
        <taxon>Alveolata</taxon>
        <taxon>Apicomplexa</taxon>
        <taxon>Conoidasida</taxon>
        <taxon>Coccidia</taxon>
        <taxon>Eucoccidiorida</taxon>
        <taxon>Eimeriorina</taxon>
        <taxon>Eimeriidae</taxon>
        <taxon>Eimeria</taxon>
    </lineage>
</organism>
<evidence type="ECO:0000313" key="4">
    <source>
        <dbReference type="Proteomes" id="UP000030750"/>
    </source>
</evidence>
<feature type="coiled-coil region" evidence="1">
    <location>
        <begin position="666"/>
        <end position="704"/>
    </location>
</feature>
<feature type="compositionally biased region" description="Polar residues" evidence="2">
    <location>
        <begin position="9"/>
        <end position="39"/>
    </location>
</feature>
<feature type="region of interest" description="Disordered" evidence="2">
    <location>
        <begin position="97"/>
        <end position="195"/>
    </location>
</feature>
<feature type="compositionally biased region" description="Polar residues" evidence="2">
    <location>
        <begin position="308"/>
        <end position="327"/>
    </location>
</feature>
<reference evidence="3" key="1">
    <citation type="submission" date="2013-10" db="EMBL/GenBank/DDBJ databases">
        <title>Genomic analysis of the causative agents of coccidiosis in chickens.</title>
        <authorList>
            <person name="Reid A.J."/>
            <person name="Blake D."/>
            <person name="Billington K."/>
            <person name="Browne H."/>
            <person name="Dunn M."/>
            <person name="Hung S."/>
            <person name="Kawahara F."/>
            <person name="Miranda-Saavedra D."/>
            <person name="Mourier T."/>
            <person name="Nagra H."/>
            <person name="Otto T.D."/>
            <person name="Rawlings N."/>
            <person name="Sanchez A."/>
            <person name="Sanders M."/>
            <person name="Subramaniam C."/>
            <person name="Tay Y."/>
            <person name="Dear P."/>
            <person name="Doerig C."/>
            <person name="Gruber A."/>
            <person name="Parkinson J."/>
            <person name="Shirley M."/>
            <person name="Wan K.L."/>
            <person name="Berriman M."/>
            <person name="Tomley F."/>
            <person name="Pain A."/>
        </authorList>
    </citation>
    <scope>NUCLEOTIDE SEQUENCE [LARGE SCALE GENOMIC DNA]</scope>
    <source>
        <strain evidence="3">Houghton</strain>
    </source>
</reference>
<feature type="compositionally biased region" description="Basic and acidic residues" evidence="2">
    <location>
        <begin position="144"/>
        <end position="154"/>
    </location>
</feature>
<dbReference type="EMBL" id="HG711564">
    <property type="protein sequence ID" value="CDJ49243.1"/>
    <property type="molecule type" value="Genomic_DNA"/>
</dbReference>
<evidence type="ECO:0000256" key="2">
    <source>
        <dbReference type="SAM" id="MobiDB-lite"/>
    </source>
</evidence>
<feature type="compositionally biased region" description="Polar residues" evidence="2">
    <location>
        <begin position="428"/>
        <end position="452"/>
    </location>
</feature>
<dbReference type="Proteomes" id="UP000030750">
    <property type="component" value="Unassembled WGS sequence"/>
</dbReference>